<dbReference type="InterPro" id="IPR016159">
    <property type="entry name" value="Cullin_repeat-like_dom_sf"/>
</dbReference>
<dbReference type="Proteomes" id="UP001291926">
    <property type="component" value="Unassembled WGS sequence"/>
</dbReference>
<dbReference type="InterPro" id="IPR045093">
    <property type="entry name" value="Cullin"/>
</dbReference>
<proteinExistence type="inferred from homology"/>
<evidence type="ECO:0000256" key="3">
    <source>
        <dbReference type="RuleBase" id="RU003829"/>
    </source>
</evidence>
<comment type="similarity">
    <text evidence="1 2 3">Belongs to the cullin family.</text>
</comment>
<dbReference type="SUPFAM" id="SSF74788">
    <property type="entry name" value="Cullin repeat-like"/>
    <property type="match status" value="1"/>
</dbReference>
<feature type="domain" description="Cullin family profile" evidence="4">
    <location>
        <begin position="304"/>
        <end position="529"/>
    </location>
</feature>
<sequence length="645" mass="75926">MVLQNYGNDLYSVTKHLKEIAKAIEAAQSDMFLKELDRYWIIHLKACQIILRIMMHMERTFIPQTRHTPLRKLGLDLWTHNIIHSSKIQTRLKGILIELVELERNGKYINIVLMRAITKMLMDLGPSVYISIFELPFLDVSAEFYREESQKAVDQQCCCRVYLEIVEKRLNEEIVRVSNYLDAGSEAKIISVVAEAMFGSHMHKFVHMIIYEHLEDLGKIYNLLLKAPNGLTIMRDLMIFHIQEAGKVLITDPEILKDPFNLVQQLLDKKENLDKIIRLAFKDDSKFQIALKSSFEYFMNLNPHSHKYISLFLDGKLQNGLKDEEDIETLLDKVIVFFRYLQEKDVFQMYYKEHLAKRLISGETSFKDVDTRFILKLKSECGTQFTSEFEEMLTDIQISQDIMEGFYNALGERTSSNSKLFVRVLSPLSWPIQRISPCNLPEEIHEVCDEFKKFHHRIHPNKKLTWQTNMGTAVLVANFENESKHLEVTTYHMCILMLFNHFDRLTYQEIEQATKIPPSDLKSCLWSLTCVEGKNVLRKDPRNKDIAVDDAFYFNENFKTNLHRIKIGTVVAPEESEPERQLKRKRLDEDQNKLVTELNEKLQLWFRPNPDLVKRRIENLIEREYLGRGKTDMNLYTYLEYLLFV</sequence>
<dbReference type="Gene3D" id="3.30.230.130">
    <property type="entry name" value="Cullin, Chain C, Domain 2"/>
    <property type="match status" value="1"/>
</dbReference>
<dbReference type="SUPFAM" id="SSF46785">
    <property type="entry name" value="Winged helix' DNA-binding domain"/>
    <property type="match status" value="1"/>
</dbReference>
<dbReference type="PROSITE" id="PS50069">
    <property type="entry name" value="CULLIN_2"/>
    <property type="match status" value="1"/>
</dbReference>
<evidence type="ECO:0000313" key="6">
    <source>
        <dbReference type="Proteomes" id="UP001291926"/>
    </source>
</evidence>
<dbReference type="InterPro" id="IPR036390">
    <property type="entry name" value="WH_DNA-bd_sf"/>
</dbReference>
<protein>
    <recommendedName>
        <fullName evidence="4">Cullin family profile domain-containing protein</fullName>
    </recommendedName>
</protein>
<dbReference type="InterPro" id="IPR016158">
    <property type="entry name" value="Cullin_homology"/>
</dbReference>
<dbReference type="SUPFAM" id="SSF75632">
    <property type="entry name" value="Cullin homology domain"/>
    <property type="match status" value="1"/>
</dbReference>
<dbReference type="InterPro" id="IPR001373">
    <property type="entry name" value="Cullin_N"/>
</dbReference>
<dbReference type="PANTHER" id="PTHR11932">
    <property type="entry name" value="CULLIN"/>
    <property type="match status" value="1"/>
</dbReference>
<dbReference type="Gene3D" id="1.10.10.10">
    <property type="entry name" value="Winged helix-like DNA-binding domain superfamily/Winged helix DNA-binding domain"/>
    <property type="match status" value="1"/>
</dbReference>
<accession>A0ABR0CPX8</accession>
<dbReference type="Gene3D" id="1.20.1310.10">
    <property type="entry name" value="Cullin Repeats"/>
    <property type="match status" value="4"/>
</dbReference>
<dbReference type="Pfam" id="PF00888">
    <property type="entry name" value="Cullin"/>
    <property type="match status" value="1"/>
</dbReference>
<evidence type="ECO:0000256" key="1">
    <source>
        <dbReference type="ARBA" id="ARBA00006019"/>
    </source>
</evidence>
<evidence type="ECO:0000256" key="2">
    <source>
        <dbReference type="PROSITE-ProRule" id="PRU00330"/>
    </source>
</evidence>
<comment type="caution">
    <text evidence="5">The sequence shown here is derived from an EMBL/GenBank/DDBJ whole genome shotgun (WGS) entry which is preliminary data.</text>
</comment>
<reference evidence="5 6" key="1">
    <citation type="journal article" date="2023" name="bioRxiv">
        <title>Genome report: Whole genome sequence and annotation of Penstemon davidsonii.</title>
        <authorList>
            <person name="Ostevik K.L."/>
            <person name="Alabady M."/>
            <person name="Zhang M."/>
            <person name="Rausher M.D."/>
        </authorList>
    </citation>
    <scope>NUCLEOTIDE SEQUENCE [LARGE SCALE GENOMIC DNA]</scope>
    <source>
        <strain evidence="5">DNT005</strain>
        <tissue evidence="5">Whole leaf</tissue>
    </source>
</reference>
<name>A0ABR0CPX8_9LAMI</name>
<dbReference type="SMART" id="SM00182">
    <property type="entry name" value="CULLIN"/>
    <property type="match status" value="1"/>
</dbReference>
<organism evidence="5 6">
    <name type="scientific">Penstemon davidsonii</name>
    <dbReference type="NCBI Taxonomy" id="160366"/>
    <lineage>
        <taxon>Eukaryota</taxon>
        <taxon>Viridiplantae</taxon>
        <taxon>Streptophyta</taxon>
        <taxon>Embryophyta</taxon>
        <taxon>Tracheophyta</taxon>
        <taxon>Spermatophyta</taxon>
        <taxon>Magnoliopsida</taxon>
        <taxon>eudicotyledons</taxon>
        <taxon>Gunneridae</taxon>
        <taxon>Pentapetalae</taxon>
        <taxon>asterids</taxon>
        <taxon>lamiids</taxon>
        <taxon>Lamiales</taxon>
        <taxon>Plantaginaceae</taxon>
        <taxon>Cheloneae</taxon>
        <taxon>Penstemon</taxon>
    </lineage>
</organism>
<dbReference type="InterPro" id="IPR036317">
    <property type="entry name" value="Cullin_homology_sf"/>
</dbReference>
<dbReference type="InterPro" id="IPR036388">
    <property type="entry name" value="WH-like_DNA-bd_sf"/>
</dbReference>
<dbReference type="SMART" id="SM00884">
    <property type="entry name" value="Cullin_Nedd8"/>
    <property type="match status" value="1"/>
</dbReference>
<evidence type="ECO:0000259" key="4">
    <source>
        <dbReference type="PROSITE" id="PS50069"/>
    </source>
</evidence>
<dbReference type="EMBL" id="JAYDYQ010002687">
    <property type="protein sequence ID" value="KAK4478844.1"/>
    <property type="molecule type" value="Genomic_DNA"/>
</dbReference>
<dbReference type="InterPro" id="IPR059120">
    <property type="entry name" value="Cullin-like_AB"/>
</dbReference>
<dbReference type="Pfam" id="PF26557">
    <property type="entry name" value="Cullin_AB"/>
    <property type="match status" value="1"/>
</dbReference>
<evidence type="ECO:0000313" key="5">
    <source>
        <dbReference type="EMBL" id="KAK4478844.1"/>
    </source>
</evidence>
<keyword evidence="6" id="KW-1185">Reference proteome</keyword>
<dbReference type="InterPro" id="IPR019559">
    <property type="entry name" value="Cullin_neddylation_domain"/>
</dbReference>
<gene>
    <name evidence="5" type="ORF">RD792_014345</name>
</gene>